<name>A0AAE8YF11_9CAUD</name>
<keyword evidence="2" id="KW-1185">Reference proteome</keyword>
<dbReference type="RefSeq" id="YP_010668197.1">
    <property type="nucleotide sequence ID" value="NC_070955.1"/>
</dbReference>
<evidence type="ECO:0000313" key="1">
    <source>
        <dbReference type="EMBL" id="UEW68595.1"/>
    </source>
</evidence>
<dbReference type="GeneID" id="77944340"/>
<dbReference type="EMBL" id="OK665842">
    <property type="protein sequence ID" value="UEW68595.1"/>
    <property type="molecule type" value="Genomic_DNA"/>
</dbReference>
<organism evidence="1 2">
    <name type="scientific">Burkholderia phage BgManors32</name>
    <dbReference type="NCBI Taxonomy" id="2894335"/>
    <lineage>
        <taxon>Viruses</taxon>
        <taxon>Duplodnaviria</taxon>
        <taxon>Heunggongvirae</taxon>
        <taxon>Uroviricota</taxon>
        <taxon>Caudoviricetes</taxon>
        <taxon>Bigmanorsvirus</taxon>
        <taxon>Bigmanorsvirus bgmanors32</taxon>
    </lineage>
</organism>
<proteinExistence type="predicted"/>
<dbReference type="KEGG" id="vg:77944340"/>
<sequence>MREHFHYRGYDVTLEVFEREPDAAGPWVTIGMLIARSSDGEVLFQEAPIRMLPVGVVITPELAIRYRTDESRRRIDQALT</sequence>
<reference evidence="1" key="1">
    <citation type="submission" date="2021-10" db="EMBL/GenBank/DDBJ databases">
        <authorList>
            <person name="Gelman D."/>
            <person name="Alkalay-Oren S."/>
            <person name="Coppenhagen-Glazer S."/>
            <person name="Hazan R."/>
        </authorList>
    </citation>
    <scope>NUCLEOTIDE SEQUENCE</scope>
</reference>
<dbReference type="Proteomes" id="UP000828188">
    <property type="component" value="Segment"/>
</dbReference>
<evidence type="ECO:0000313" key="2">
    <source>
        <dbReference type="Proteomes" id="UP000828188"/>
    </source>
</evidence>
<accession>A0AAE8YF11</accession>
<protein>
    <submittedName>
        <fullName evidence="1">Uncharacterized protein</fullName>
    </submittedName>
</protein>